<name>A0A7S1Y0D4_9STRA</name>
<evidence type="ECO:0000256" key="3">
    <source>
        <dbReference type="ARBA" id="ARBA00022660"/>
    </source>
</evidence>
<dbReference type="PANTHER" id="PTHR12219:SF8">
    <property type="entry name" value="NADH DEHYDROGENASE [UBIQUINONE] IRON-SULFUR PROTEIN 4, MITOCHONDRIAL"/>
    <property type="match status" value="1"/>
</dbReference>
<dbReference type="GO" id="GO:0005743">
    <property type="term" value="C:mitochondrial inner membrane"/>
    <property type="evidence" value="ECO:0007669"/>
    <property type="project" value="UniProtKB-SubCell"/>
</dbReference>
<evidence type="ECO:0000256" key="7">
    <source>
        <dbReference type="ARBA" id="ARBA00023128"/>
    </source>
</evidence>
<evidence type="ECO:0000256" key="8">
    <source>
        <dbReference type="ARBA" id="ARBA00023136"/>
    </source>
</evidence>
<gene>
    <name evidence="11" type="ORF">GOCE00092_LOCUS2660</name>
</gene>
<dbReference type="PANTHER" id="PTHR12219">
    <property type="entry name" value="NADH-UBIQUINONE OXIDOREDUCTASE"/>
    <property type="match status" value="1"/>
</dbReference>
<keyword evidence="8 9" id="KW-0472">Membrane</keyword>
<dbReference type="GO" id="GO:0022900">
    <property type="term" value="P:electron transport chain"/>
    <property type="evidence" value="ECO:0007669"/>
    <property type="project" value="InterPro"/>
</dbReference>
<reference evidence="11" key="1">
    <citation type="submission" date="2021-01" db="EMBL/GenBank/DDBJ databases">
        <authorList>
            <person name="Corre E."/>
            <person name="Pelletier E."/>
            <person name="Niang G."/>
            <person name="Scheremetjew M."/>
            <person name="Finn R."/>
            <person name="Kale V."/>
            <person name="Holt S."/>
            <person name="Cochrane G."/>
            <person name="Meng A."/>
            <person name="Brown T."/>
            <person name="Cohen L."/>
        </authorList>
    </citation>
    <scope>NUCLEOTIDE SEQUENCE</scope>
    <source>
        <strain evidence="11">CCMP 410</strain>
    </source>
</reference>
<evidence type="ECO:0000256" key="10">
    <source>
        <dbReference type="SAM" id="Coils"/>
    </source>
</evidence>
<evidence type="ECO:0000256" key="5">
    <source>
        <dbReference type="ARBA" id="ARBA00022946"/>
    </source>
</evidence>
<proteinExistence type="inferred from homology"/>
<dbReference type="EMBL" id="HBGK01004986">
    <property type="protein sequence ID" value="CAD9273752.1"/>
    <property type="molecule type" value="Transcribed_RNA"/>
</dbReference>
<dbReference type="AlphaFoldDB" id="A0A7S1Y0D4"/>
<organism evidence="11">
    <name type="scientific">Grammatophora oceanica</name>
    <dbReference type="NCBI Taxonomy" id="210454"/>
    <lineage>
        <taxon>Eukaryota</taxon>
        <taxon>Sar</taxon>
        <taxon>Stramenopiles</taxon>
        <taxon>Ochrophyta</taxon>
        <taxon>Bacillariophyta</taxon>
        <taxon>Fragilariophyceae</taxon>
        <taxon>Fragilariophycidae</taxon>
        <taxon>Rhabdonematales</taxon>
        <taxon>Grammatophoraceae</taxon>
        <taxon>Grammatophora</taxon>
    </lineage>
</organism>
<accession>A0A7S1Y0D4</accession>
<keyword evidence="2 9" id="KW-0813">Transport</keyword>
<evidence type="ECO:0000256" key="2">
    <source>
        <dbReference type="ARBA" id="ARBA00022448"/>
    </source>
</evidence>
<keyword evidence="6 9" id="KW-0249">Electron transport</keyword>
<keyword evidence="4 9" id="KW-0999">Mitochondrion inner membrane</keyword>
<evidence type="ECO:0000256" key="6">
    <source>
        <dbReference type="ARBA" id="ARBA00022982"/>
    </source>
</evidence>
<feature type="coiled-coil region" evidence="10">
    <location>
        <begin position="39"/>
        <end position="66"/>
    </location>
</feature>
<evidence type="ECO:0000313" key="11">
    <source>
        <dbReference type="EMBL" id="CAD9273752.1"/>
    </source>
</evidence>
<keyword evidence="10" id="KW-0175">Coiled coil</keyword>
<keyword evidence="7 9" id="KW-0496">Mitochondrion</keyword>
<evidence type="ECO:0000256" key="1">
    <source>
        <dbReference type="ARBA" id="ARBA00005882"/>
    </source>
</evidence>
<protein>
    <recommendedName>
        <fullName evidence="9">NADH dehydrogenase [ubiquinone] iron-sulfur protein 4, mitochondrial</fullName>
    </recommendedName>
</protein>
<keyword evidence="3 9" id="KW-0679">Respiratory chain</keyword>
<dbReference type="InterPro" id="IPR038532">
    <property type="entry name" value="NDUFS4-like_sf"/>
</dbReference>
<comment type="similarity">
    <text evidence="1 9">Belongs to the complex I NDUFS4 subunit family.</text>
</comment>
<comment type="function">
    <text evidence="9">Accessory subunit of the mitochondrial membrane respiratory chain NADH dehydrogenase (Complex I), that is believed not to be involved in catalysis. Complex I functions in the transfer of electrons from NADH to the respiratory chain. The immediate electron acceptor for the enzyme is believed to be ubiquinone.</text>
</comment>
<keyword evidence="5 9" id="KW-0809">Transit peptide</keyword>
<sequence>MLSSMMRPSRAHVVRAATRALSTAKPPPPMSTKAVMIAEEELMGGRAELEAQKSEAQKRVEAMAKVDPSMVAGNVEDDDPDWELPENPAEVGVLDPSFRADRIQPDGQRRMVTIRQPAALSTQSATESEEKWIFDFMDHDELQNTWDNPLMGWVSGSDNMASQQQGQFAFRTASEAVNFAKKSGLKYIVEPPIIRIGRDDDAQYQDNFLPQDVAALVQRDRTQCNHWERQSSGTSHYMRPLKYHGDGEVPQFGPNGEEKVAKHVPAYYKSR</sequence>
<dbReference type="Pfam" id="PF04800">
    <property type="entry name" value="NDUS4"/>
    <property type="match status" value="1"/>
</dbReference>
<evidence type="ECO:0000256" key="9">
    <source>
        <dbReference type="RuleBase" id="RU367010"/>
    </source>
</evidence>
<evidence type="ECO:0000256" key="4">
    <source>
        <dbReference type="ARBA" id="ARBA00022792"/>
    </source>
</evidence>
<comment type="subcellular location">
    <subcellularLocation>
        <location evidence="9">Mitochondrion inner membrane</location>
        <topology evidence="9">Peripheral membrane protein</topology>
        <orientation evidence="9">Matrix side</orientation>
    </subcellularLocation>
</comment>
<dbReference type="Gene3D" id="3.30.160.190">
    <property type="entry name" value="atu1810 like domain"/>
    <property type="match status" value="1"/>
</dbReference>
<dbReference type="InterPro" id="IPR006885">
    <property type="entry name" value="NADH_UbQ_FeS_4_mit-like"/>
</dbReference>